<proteinExistence type="predicted"/>
<dbReference type="InterPro" id="IPR043358">
    <property type="entry name" value="GNL1-like"/>
</dbReference>
<evidence type="ECO:0000256" key="1">
    <source>
        <dbReference type="ARBA" id="ARBA00004496"/>
    </source>
</evidence>
<dbReference type="Gene3D" id="1.10.1580.10">
    <property type="match status" value="1"/>
</dbReference>
<keyword evidence="5" id="KW-0342">GTP-binding</keyword>
<dbReference type="InterPro" id="IPR027417">
    <property type="entry name" value="P-loop_NTPase"/>
</dbReference>
<evidence type="ECO:0000259" key="7">
    <source>
        <dbReference type="PROSITE" id="PS51721"/>
    </source>
</evidence>
<feature type="region of interest" description="Disordered" evidence="6">
    <location>
        <begin position="27"/>
        <end position="52"/>
    </location>
</feature>
<keyword evidence="3" id="KW-0547">Nucleotide-binding</keyword>
<name>A0A0L0FZP3_9EUKA</name>
<evidence type="ECO:0000256" key="2">
    <source>
        <dbReference type="ARBA" id="ARBA00022490"/>
    </source>
</evidence>
<dbReference type="eggNOG" id="KOG1424">
    <property type="taxonomic scope" value="Eukaryota"/>
</dbReference>
<evidence type="ECO:0000313" key="8">
    <source>
        <dbReference type="EMBL" id="KNC82064.1"/>
    </source>
</evidence>
<comment type="subcellular location">
    <subcellularLocation>
        <location evidence="1">Cytoplasm</location>
    </subcellularLocation>
</comment>
<dbReference type="GO" id="GO:0005525">
    <property type="term" value="F:GTP binding"/>
    <property type="evidence" value="ECO:0007669"/>
    <property type="project" value="UniProtKB-KW"/>
</dbReference>
<dbReference type="PANTHER" id="PTHR45709">
    <property type="entry name" value="LARGE SUBUNIT GTPASE 1 HOMOLOG-RELATED"/>
    <property type="match status" value="1"/>
</dbReference>
<feature type="domain" description="CP-type G" evidence="7">
    <location>
        <begin position="86"/>
        <end position="348"/>
    </location>
</feature>
<dbReference type="InterPro" id="IPR006073">
    <property type="entry name" value="GTP-bd"/>
</dbReference>
<dbReference type="Proteomes" id="UP000054560">
    <property type="component" value="Unassembled WGS sequence"/>
</dbReference>
<dbReference type="PANTHER" id="PTHR45709:SF2">
    <property type="entry name" value="LARGE SUBUNIT GTPASE 1 HOMOLOG"/>
    <property type="match status" value="1"/>
</dbReference>
<dbReference type="AlphaFoldDB" id="A0A0L0FZP3"/>
<accession>A0A0L0FZP3</accession>
<evidence type="ECO:0000256" key="4">
    <source>
        <dbReference type="ARBA" id="ARBA00022801"/>
    </source>
</evidence>
<keyword evidence="2" id="KW-0963">Cytoplasm</keyword>
<evidence type="ECO:0000256" key="6">
    <source>
        <dbReference type="SAM" id="MobiDB-lite"/>
    </source>
</evidence>
<keyword evidence="9" id="KW-1185">Reference proteome</keyword>
<feature type="compositionally biased region" description="Basic and acidic residues" evidence="6">
    <location>
        <begin position="563"/>
        <end position="572"/>
    </location>
</feature>
<dbReference type="STRING" id="667725.A0A0L0FZP3"/>
<keyword evidence="4" id="KW-0378">Hydrolase</keyword>
<dbReference type="InterPro" id="IPR030378">
    <property type="entry name" value="G_CP_dom"/>
</dbReference>
<dbReference type="PROSITE" id="PS51721">
    <property type="entry name" value="G_CP"/>
    <property type="match status" value="1"/>
</dbReference>
<evidence type="ECO:0000256" key="5">
    <source>
        <dbReference type="ARBA" id="ARBA00023134"/>
    </source>
</evidence>
<evidence type="ECO:0000313" key="9">
    <source>
        <dbReference type="Proteomes" id="UP000054560"/>
    </source>
</evidence>
<dbReference type="CDD" id="cd01857">
    <property type="entry name" value="HSR1_MMR1"/>
    <property type="match status" value="1"/>
</dbReference>
<dbReference type="InterPro" id="IPR023179">
    <property type="entry name" value="GTP-bd_ortho_bundle_sf"/>
</dbReference>
<reference evidence="8 9" key="1">
    <citation type="submission" date="2011-02" db="EMBL/GenBank/DDBJ databases">
        <title>The Genome Sequence of Sphaeroforma arctica JP610.</title>
        <authorList>
            <consortium name="The Broad Institute Genome Sequencing Platform"/>
            <person name="Russ C."/>
            <person name="Cuomo C."/>
            <person name="Young S.K."/>
            <person name="Zeng Q."/>
            <person name="Gargeya S."/>
            <person name="Alvarado L."/>
            <person name="Berlin A."/>
            <person name="Chapman S.B."/>
            <person name="Chen Z."/>
            <person name="Freedman E."/>
            <person name="Gellesch M."/>
            <person name="Goldberg J."/>
            <person name="Griggs A."/>
            <person name="Gujja S."/>
            <person name="Heilman E."/>
            <person name="Heiman D."/>
            <person name="Howarth C."/>
            <person name="Mehta T."/>
            <person name="Neiman D."/>
            <person name="Pearson M."/>
            <person name="Roberts A."/>
            <person name="Saif S."/>
            <person name="Shea T."/>
            <person name="Shenoy N."/>
            <person name="Sisk P."/>
            <person name="Stolte C."/>
            <person name="Sykes S."/>
            <person name="White J."/>
            <person name="Yandava C."/>
            <person name="Burger G."/>
            <person name="Gray M.W."/>
            <person name="Holland P.W.H."/>
            <person name="King N."/>
            <person name="Lang F.B.F."/>
            <person name="Roger A.J."/>
            <person name="Ruiz-Trillo I."/>
            <person name="Haas B."/>
            <person name="Nusbaum C."/>
            <person name="Birren B."/>
        </authorList>
    </citation>
    <scope>NUCLEOTIDE SEQUENCE [LARGE SCALE GENOMIC DNA]</scope>
    <source>
        <strain evidence="8 9">JP610</strain>
    </source>
</reference>
<feature type="region of interest" description="Disordered" evidence="6">
    <location>
        <begin position="230"/>
        <end position="249"/>
    </location>
</feature>
<dbReference type="RefSeq" id="XP_014155966.1">
    <property type="nucleotide sequence ID" value="XM_014300491.1"/>
</dbReference>
<dbReference type="GeneID" id="25906161"/>
<feature type="compositionally biased region" description="Acidic residues" evidence="6">
    <location>
        <begin position="234"/>
        <end position="243"/>
    </location>
</feature>
<gene>
    <name evidence="8" type="ORF">SARC_05657</name>
</gene>
<dbReference type="SUPFAM" id="SSF52540">
    <property type="entry name" value="P-loop containing nucleoside triphosphate hydrolases"/>
    <property type="match status" value="1"/>
</dbReference>
<dbReference type="EMBL" id="KQ241964">
    <property type="protein sequence ID" value="KNC82064.1"/>
    <property type="molecule type" value="Genomic_DNA"/>
</dbReference>
<protein>
    <recommendedName>
        <fullName evidence="7">CP-type G domain-containing protein</fullName>
    </recommendedName>
</protein>
<dbReference type="OrthoDB" id="61815at2759"/>
<dbReference type="GO" id="GO:0003924">
    <property type="term" value="F:GTPase activity"/>
    <property type="evidence" value="ECO:0007669"/>
    <property type="project" value="InterPro"/>
</dbReference>
<organism evidence="8 9">
    <name type="scientific">Sphaeroforma arctica JP610</name>
    <dbReference type="NCBI Taxonomy" id="667725"/>
    <lineage>
        <taxon>Eukaryota</taxon>
        <taxon>Ichthyosporea</taxon>
        <taxon>Ichthyophonida</taxon>
        <taxon>Sphaeroforma</taxon>
    </lineage>
</organism>
<dbReference type="Gene3D" id="3.40.50.300">
    <property type="entry name" value="P-loop containing nucleotide triphosphate hydrolases"/>
    <property type="match status" value="1"/>
</dbReference>
<feature type="region of interest" description="Disordered" evidence="6">
    <location>
        <begin position="545"/>
        <end position="582"/>
    </location>
</feature>
<dbReference type="GO" id="GO:0000054">
    <property type="term" value="P:ribosomal subunit export from nucleus"/>
    <property type="evidence" value="ECO:0007669"/>
    <property type="project" value="TreeGrafter"/>
</dbReference>
<evidence type="ECO:0000256" key="3">
    <source>
        <dbReference type="ARBA" id="ARBA00022741"/>
    </source>
</evidence>
<dbReference type="Pfam" id="PF01926">
    <property type="entry name" value="MMR_HSR1"/>
    <property type="match status" value="1"/>
</dbReference>
<dbReference type="GO" id="GO:0005829">
    <property type="term" value="C:cytosol"/>
    <property type="evidence" value="ECO:0007669"/>
    <property type="project" value="TreeGrafter"/>
</dbReference>
<sequence length="582" mass="65188">MNVKVVNEPKTVVLSLSDSISQHAVQEENKDSLRIPRRPQWDEDTTASELKESERGSFVEWRRGLATLQGKDHIHLTPFEKNLEVWRQLWRVVERSDLIVQIVDARNPLLFFCEDVGKYVKEVDPTKNSLLLINKADMLTEAQRLHWADYLTEQGIPFCFWSANLETEKQEEAAREARAIAEAEEMRNRLQPNHLDSDGSADEELDVVEEQMQRITVDDKSTDAAIKVAAGEANDADPDSDTETEAKAPRGNIIDDPLQVLDAEALIELFKAGCPDMYNTPVDRHGEHRLPTVGLVGYPNVGKSSTINALCGAKKVSVSATPGKTKHFQTLILQDDLQLCDCPGLVFPSFVATQAELTCNGVLPIDHLRDPIPPMTLLAKRIRREDLEEIYGLQIIKPSADDPNCDRLPTSHEVLHSYGRHRGYMTAHGLPDIQRSARILLKDYVKGKLLYCHPPPTVDEQTFNTHLGPNMGSGPDDTDYSEADTSALYSTSGITRNQDYHYADKTEGGKILDAVQSKTSGKSAHASNMTKYRTDAVIKQKEIERDELGRPIGKPWRKHNNKGKNEKTRRIYEGVASEGGLK</sequence>